<dbReference type="eggNOG" id="ENOG502T9UJ">
    <property type="taxonomic scope" value="Eukaryota"/>
</dbReference>
<keyword evidence="6" id="KW-0687">Ribonucleoprotein</keyword>
<evidence type="ECO:0000256" key="8">
    <source>
        <dbReference type="ARBA" id="ARBA00042721"/>
    </source>
</evidence>
<evidence type="ECO:0000256" key="2">
    <source>
        <dbReference type="ARBA" id="ARBA00005557"/>
    </source>
</evidence>
<comment type="caution">
    <text evidence="9">The sequence shown here is derived from an EMBL/GenBank/DDBJ whole genome shotgun (WGS) entry which is preliminary data.</text>
</comment>
<dbReference type="InterPro" id="IPR019716">
    <property type="entry name" value="Ribosomal_mL53"/>
</dbReference>
<evidence type="ECO:0000313" key="9">
    <source>
        <dbReference type="EMBL" id="EJK73997.1"/>
    </source>
</evidence>
<dbReference type="Gene3D" id="3.40.30.10">
    <property type="entry name" value="Glutaredoxin"/>
    <property type="match status" value="1"/>
</dbReference>
<evidence type="ECO:0000256" key="7">
    <source>
        <dbReference type="ARBA" id="ARBA00035180"/>
    </source>
</evidence>
<evidence type="ECO:0000256" key="4">
    <source>
        <dbReference type="ARBA" id="ARBA00022980"/>
    </source>
</evidence>
<dbReference type="AlphaFoldDB" id="K0TNZ5"/>
<comment type="similarity">
    <text evidence="2">Belongs to the mitochondrion-specific ribosomal protein mL53 family.</text>
</comment>
<proteinExistence type="inferred from homology"/>
<dbReference type="EMBL" id="AGNL01004039">
    <property type="protein sequence ID" value="EJK73997.1"/>
    <property type="molecule type" value="Genomic_DNA"/>
</dbReference>
<accession>K0TNZ5</accession>
<reference evidence="9 10" key="1">
    <citation type="journal article" date="2012" name="Genome Biol.">
        <title>Genome and low-iron response of an oceanic diatom adapted to chronic iron limitation.</title>
        <authorList>
            <person name="Lommer M."/>
            <person name="Specht M."/>
            <person name="Roy A.S."/>
            <person name="Kraemer L."/>
            <person name="Andreson R."/>
            <person name="Gutowska M.A."/>
            <person name="Wolf J."/>
            <person name="Bergner S.V."/>
            <person name="Schilhabel M.B."/>
            <person name="Klostermeier U.C."/>
            <person name="Beiko R.G."/>
            <person name="Rosenstiel P."/>
            <person name="Hippler M."/>
            <person name="Laroche J."/>
        </authorList>
    </citation>
    <scope>NUCLEOTIDE SEQUENCE [LARGE SCALE GENOMIC DNA]</scope>
    <source>
        <strain evidence="9 10">CCMP1005</strain>
    </source>
</reference>
<keyword evidence="3" id="KW-0809">Transit peptide</keyword>
<dbReference type="InterPro" id="IPR052473">
    <property type="entry name" value="mtLSU_mL53"/>
</dbReference>
<gene>
    <name evidence="9" type="ORF">THAOC_04358</name>
</gene>
<organism evidence="9 10">
    <name type="scientific">Thalassiosira oceanica</name>
    <name type="common">Marine diatom</name>
    <dbReference type="NCBI Taxonomy" id="159749"/>
    <lineage>
        <taxon>Eukaryota</taxon>
        <taxon>Sar</taxon>
        <taxon>Stramenopiles</taxon>
        <taxon>Ochrophyta</taxon>
        <taxon>Bacillariophyta</taxon>
        <taxon>Coscinodiscophyceae</taxon>
        <taxon>Thalassiosirophycidae</taxon>
        <taxon>Thalassiosirales</taxon>
        <taxon>Thalassiosiraceae</taxon>
        <taxon>Thalassiosira</taxon>
    </lineage>
</organism>
<evidence type="ECO:0000256" key="3">
    <source>
        <dbReference type="ARBA" id="ARBA00022946"/>
    </source>
</evidence>
<dbReference type="GO" id="GO:0005762">
    <property type="term" value="C:mitochondrial large ribosomal subunit"/>
    <property type="evidence" value="ECO:0007669"/>
    <property type="project" value="TreeGrafter"/>
</dbReference>
<dbReference type="PANTHER" id="PTHR33618:SF1">
    <property type="entry name" value="LARGE RIBOSOMAL SUBUNIT PROTEIN ML53"/>
    <property type="match status" value="1"/>
</dbReference>
<dbReference type="PANTHER" id="PTHR33618">
    <property type="entry name" value="39S RIBOSOMAL PROTEIN L53, MITOCHONDRIAL"/>
    <property type="match status" value="1"/>
</dbReference>
<dbReference type="Proteomes" id="UP000266841">
    <property type="component" value="Unassembled WGS sequence"/>
</dbReference>
<keyword evidence="4" id="KW-0689">Ribosomal protein</keyword>
<evidence type="ECO:0000256" key="1">
    <source>
        <dbReference type="ARBA" id="ARBA00004173"/>
    </source>
</evidence>
<keyword evidence="10" id="KW-1185">Reference proteome</keyword>
<protein>
    <recommendedName>
        <fullName evidence="7">Large ribosomal subunit protein mL53</fullName>
    </recommendedName>
    <alternativeName>
        <fullName evidence="8">39S ribosomal protein L53, mitochondrial</fullName>
    </alternativeName>
</protein>
<sequence>MSGVVALCQSAAGNVGGVDDRSLLVEGAGEFRLLTAELFVDDERRRSKDSLEGGTRGPLVCAWRRPRRGRDASENNQRDVLAPDKDCRLLSITARVTHGHPDVAFDSRTRSAREVMRQFEAQRLVRANPKLKVKADVHSRPSAPEVKVSFVDGTDLTFDSQEYIAADMLMDIWRAAMKLDDEFELEGKNVEDVA</sequence>
<evidence type="ECO:0000256" key="6">
    <source>
        <dbReference type="ARBA" id="ARBA00023274"/>
    </source>
</evidence>
<evidence type="ECO:0000256" key="5">
    <source>
        <dbReference type="ARBA" id="ARBA00023128"/>
    </source>
</evidence>
<keyword evidence="5" id="KW-0496">Mitochondrion</keyword>
<dbReference type="Pfam" id="PF10780">
    <property type="entry name" value="MRP_L53"/>
    <property type="match status" value="1"/>
</dbReference>
<dbReference type="OrthoDB" id="35450at2759"/>
<comment type="subcellular location">
    <subcellularLocation>
        <location evidence="1">Mitochondrion</location>
    </subcellularLocation>
</comment>
<evidence type="ECO:0000313" key="10">
    <source>
        <dbReference type="Proteomes" id="UP000266841"/>
    </source>
</evidence>
<name>K0TNZ5_THAOC</name>